<proteinExistence type="predicted"/>
<evidence type="ECO:0000313" key="2">
    <source>
        <dbReference type="Proteomes" id="UP000462212"/>
    </source>
</evidence>
<organism evidence="1 2">
    <name type="scientific">Lachnellula subtilissima</name>
    <dbReference type="NCBI Taxonomy" id="602034"/>
    <lineage>
        <taxon>Eukaryota</taxon>
        <taxon>Fungi</taxon>
        <taxon>Dikarya</taxon>
        <taxon>Ascomycota</taxon>
        <taxon>Pezizomycotina</taxon>
        <taxon>Leotiomycetes</taxon>
        <taxon>Helotiales</taxon>
        <taxon>Lachnaceae</taxon>
        <taxon>Lachnellula</taxon>
    </lineage>
</organism>
<keyword evidence="2" id="KW-1185">Reference proteome</keyword>
<comment type="caution">
    <text evidence="1">The sequence shown here is derived from an EMBL/GenBank/DDBJ whole genome shotgun (WGS) entry which is preliminary data.</text>
</comment>
<protein>
    <submittedName>
        <fullName evidence="1">Uncharacterized protein</fullName>
    </submittedName>
</protein>
<evidence type="ECO:0000313" key="1">
    <source>
        <dbReference type="EMBL" id="TVY44913.1"/>
    </source>
</evidence>
<gene>
    <name evidence="1" type="ORF">LSUB1_G000569</name>
</gene>
<reference evidence="1 2" key="1">
    <citation type="submission" date="2018-05" db="EMBL/GenBank/DDBJ databases">
        <title>Genome sequencing and assembly of the regulated plant pathogen Lachnellula willkommii and related sister species for the development of diagnostic species identification markers.</title>
        <authorList>
            <person name="Giroux E."/>
            <person name="Bilodeau G."/>
        </authorList>
    </citation>
    <scope>NUCLEOTIDE SEQUENCE [LARGE SCALE GENOMIC DNA]</scope>
    <source>
        <strain evidence="1 2">CBS 197.66</strain>
    </source>
</reference>
<sequence>MEGDFSPFCKLGNGSSVYVGKTYYVTWDTNFFTEKNATVLIQANFLNVSDGGAQAFQSPKTVNGHGYIPWTIDKEILRGKSWNKVTLFIVPLVPIANELTSFQGPTVKVTNRPAEYYRQPPPKAPKSQSLYSALPRNFGFIVICLCG</sequence>
<dbReference type="OrthoDB" id="4084551at2759"/>
<dbReference type="AlphaFoldDB" id="A0A8H8S1I1"/>
<dbReference type="Pfam" id="PF14610">
    <property type="entry name" value="Psg1"/>
    <property type="match status" value="1"/>
</dbReference>
<dbReference type="InterPro" id="IPR028000">
    <property type="entry name" value="Pma1"/>
</dbReference>
<dbReference type="EMBL" id="QGMJ01000025">
    <property type="protein sequence ID" value="TVY44913.1"/>
    <property type="molecule type" value="Genomic_DNA"/>
</dbReference>
<dbReference type="Proteomes" id="UP000462212">
    <property type="component" value="Unassembled WGS sequence"/>
</dbReference>
<accession>A0A8H8S1I1</accession>
<name>A0A8H8S1I1_9HELO</name>